<reference evidence="2 4" key="2">
    <citation type="journal article" date="2018" name="Plant J.">
        <title>The Physcomitrella patens chromosome-scale assembly reveals moss genome structure and evolution.</title>
        <authorList>
            <person name="Lang D."/>
            <person name="Ullrich K.K."/>
            <person name="Murat F."/>
            <person name="Fuchs J."/>
            <person name="Jenkins J."/>
            <person name="Haas F.B."/>
            <person name="Piednoel M."/>
            <person name="Gundlach H."/>
            <person name="Van Bel M."/>
            <person name="Meyberg R."/>
            <person name="Vives C."/>
            <person name="Morata J."/>
            <person name="Symeonidi A."/>
            <person name="Hiss M."/>
            <person name="Muchero W."/>
            <person name="Kamisugi Y."/>
            <person name="Saleh O."/>
            <person name="Blanc G."/>
            <person name="Decker E.L."/>
            <person name="van Gessel N."/>
            <person name="Grimwood J."/>
            <person name="Hayes R.D."/>
            <person name="Graham S.W."/>
            <person name="Gunter L.E."/>
            <person name="McDaniel S.F."/>
            <person name="Hoernstein S.N.W."/>
            <person name="Larsson A."/>
            <person name="Li F.W."/>
            <person name="Perroud P.F."/>
            <person name="Phillips J."/>
            <person name="Ranjan P."/>
            <person name="Rokshar D.S."/>
            <person name="Rothfels C.J."/>
            <person name="Schneider L."/>
            <person name="Shu S."/>
            <person name="Stevenson D.W."/>
            <person name="Thummler F."/>
            <person name="Tillich M."/>
            <person name="Villarreal Aguilar J.C."/>
            <person name="Widiez T."/>
            <person name="Wong G.K."/>
            <person name="Wymore A."/>
            <person name="Zhang Y."/>
            <person name="Zimmer A.D."/>
            <person name="Quatrano R.S."/>
            <person name="Mayer K.F.X."/>
            <person name="Goodstein D."/>
            <person name="Casacuberta J.M."/>
            <person name="Vandepoele K."/>
            <person name="Reski R."/>
            <person name="Cuming A.C."/>
            <person name="Tuskan G.A."/>
            <person name="Maumus F."/>
            <person name="Salse J."/>
            <person name="Schmutz J."/>
            <person name="Rensing S.A."/>
        </authorList>
    </citation>
    <scope>NUCLEOTIDE SEQUENCE [LARGE SCALE GENOMIC DNA]</scope>
    <source>
        <strain evidence="3 4">cv. Gransden 2004</strain>
    </source>
</reference>
<evidence type="ECO:0000313" key="3">
    <source>
        <dbReference type="EnsemblPlants" id="PAC:32945490.CDS.1"/>
    </source>
</evidence>
<dbReference type="EnsemblPlants" id="Pp3c20_20120V3.2">
    <property type="protein sequence ID" value="PAC:32945491.CDS.1"/>
    <property type="gene ID" value="Pp3c20_20120"/>
</dbReference>
<dbReference type="Gramene" id="Pp3c20_20120V3.2">
    <property type="protein sequence ID" value="PAC:32945491.CDS.1"/>
    <property type="gene ID" value="Pp3c20_20120"/>
</dbReference>
<feature type="compositionally biased region" description="Basic residues" evidence="1">
    <location>
        <begin position="44"/>
        <end position="55"/>
    </location>
</feature>
<reference evidence="3" key="3">
    <citation type="submission" date="2020-12" db="UniProtKB">
        <authorList>
            <consortium name="EnsemblPlants"/>
        </authorList>
    </citation>
    <scope>IDENTIFICATION</scope>
</reference>
<feature type="region of interest" description="Disordered" evidence="1">
    <location>
        <begin position="1"/>
        <end position="55"/>
    </location>
</feature>
<feature type="compositionally biased region" description="Pro residues" evidence="1">
    <location>
        <begin position="19"/>
        <end position="29"/>
    </location>
</feature>
<dbReference type="AlphaFoldDB" id="A0A2K1IVW2"/>
<evidence type="ECO:0000313" key="2">
    <source>
        <dbReference type="EMBL" id="PNR33415.1"/>
    </source>
</evidence>
<protein>
    <submittedName>
        <fullName evidence="2 3">Uncharacterized protein</fullName>
    </submittedName>
</protein>
<dbReference type="EnsemblPlants" id="Pp3c20_20120V3.1">
    <property type="protein sequence ID" value="PAC:32945490.CDS.1"/>
    <property type="gene ID" value="Pp3c20_20120"/>
</dbReference>
<evidence type="ECO:0000256" key="1">
    <source>
        <dbReference type="SAM" id="MobiDB-lite"/>
    </source>
</evidence>
<gene>
    <name evidence="2" type="ORF">PHYPA_025359</name>
</gene>
<keyword evidence="4" id="KW-1185">Reference proteome</keyword>
<dbReference type="Gramene" id="Pp3c20_20120V3.1">
    <property type="protein sequence ID" value="PAC:32945490.CDS.1"/>
    <property type="gene ID" value="Pp3c20_20120"/>
</dbReference>
<dbReference type="Proteomes" id="UP000006727">
    <property type="component" value="Chromosome 20"/>
</dbReference>
<dbReference type="InParanoid" id="A0A2K1IVW2"/>
<proteinExistence type="predicted"/>
<sequence length="73" mass="8141">MVRIVDSYSQGLRCYTNPNQPPPRHPPTRPVVVNTPVPHPPPPHNHHGHPNMGHRKENRVRADPLLVASGNVV</sequence>
<dbReference type="EMBL" id="ABEU02000020">
    <property type="protein sequence ID" value="PNR33415.1"/>
    <property type="molecule type" value="Genomic_DNA"/>
</dbReference>
<name>A0A2K1IVW2_PHYPA</name>
<reference evidence="2 4" key="1">
    <citation type="journal article" date="2008" name="Science">
        <title>The Physcomitrella genome reveals evolutionary insights into the conquest of land by plants.</title>
        <authorList>
            <person name="Rensing S."/>
            <person name="Lang D."/>
            <person name="Zimmer A."/>
            <person name="Terry A."/>
            <person name="Salamov A."/>
            <person name="Shapiro H."/>
            <person name="Nishiyama T."/>
            <person name="Perroud P.-F."/>
            <person name="Lindquist E."/>
            <person name="Kamisugi Y."/>
            <person name="Tanahashi T."/>
            <person name="Sakakibara K."/>
            <person name="Fujita T."/>
            <person name="Oishi K."/>
            <person name="Shin-I T."/>
            <person name="Kuroki Y."/>
            <person name="Toyoda A."/>
            <person name="Suzuki Y."/>
            <person name="Hashimoto A."/>
            <person name="Yamaguchi K."/>
            <person name="Sugano A."/>
            <person name="Kohara Y."/>
            <person name="Fujiyama A."/>
            <person name="Anterola A."/>
            <person name="Aoki S."/>
            <person name="Ashton N."/>
            <person name="Barbazuk W.B."/>
            <person name="Barker E."/>
            <person name="Bennetzen J."/>
            <person name="Bezanilla M."/>
            <person name="Blankenship R."/>
            <person name="Cho S.H."/>
            <person name="Dutcher S."/>
            <person name="Estelle M."/>
            <person name="Fawcett J.A."/>
            <person name="Gundlach H."/>
            <person name="Hanada K."/>
            <person name="Heyl A."/>
            <person name="Hicks K.A."/>
            <person name="Hugh J."/>
            <person name="Lohr M."/>
            <person name="Mayer K."/>
            <person name="Melkozernov A."/>
            <person name="Murata T."/>
            <person name="Nelson D."/>
            <person name="Pils B."/>
            <person name="Prigge M."/>
            <person name="Reiss B."/>
            <person name="Renner T."/>
            <person name="Rombauts S."/>
            <person name="Rushton P."/>
            <person name="Sanderfoot A."/>
            <person name="Schween G."/>
            <person name="Shiu S.-H."/>
            <person name="Stueber K."/>
            <person name="Theodoulou F.L."/>
            <person name="Tu H."/>
            <person name="Van de Peer Y."/>
            <person name="Verrier P.J."/>
            <person name="Waters E."/>
            <person name="Wood A."/>
            <person name="Yang L."/>
            <person name="Cove D."/>
            <person name="Cuming A."/>
            <person name="Hasebe M."/>
            <person name="Lucas S."/>
            <person name="Mishler D.B."/>
            <person name="Reski R."/>
            <person name="Grigoriev I."/>
            <person name="Quatrano R.S."/>
            <person name="Boore J.L."/>
        </authorList>
    </citation>
    <scope>NUCLEOTIDE SEQUENCE [LARGE SCALE GENOMIC DNA]</scope>
    <source>
        <strain evidence="3 4">cv. Gransden 2004</strain>
    </source>
</reference>
<organism evidence="2">
    <name type="scientific">Physcomitrium patens</name>
    <name type="common">Spreading-leaved earth moss</name>
    <name type="synonym">Physcomitrella patens</name>
    <dbReference type="NCBI Taxonomy" id="3218"/>
    <lineage>
        <taxon>Eukaryota</taxon>
        <taxon>Viridiplantae</taxon>
        <taxon>Streptophyta</taxon>
        <taxon>Embryophyta</taxon>
        <taxon>Bryophyta</taxon>
        <taxon>Bryophytina</taxon>
        <taxon>Bryopsida</taxon>
        <taxon>Funariidae</taxon>
        <taxon>Funariales</taxon>
        <taxon>Funariaceae</taxon>
        <taxon>Physcomitrium</taxon>
    </lineage>
</organism>
<accession>A0A2K1IVW2</accession>
<evidence type="ECO:0000313" key="4">
    <source>
        <dbReference type="Proteomes" id="UP000006727"/>
    </source>
</evidence>
<dbReference type="PaxDb" id="3218-PP1S40_216V6.1"/>